<dbReference type="SMART" id="SM00220">
    <property type="entry name" value="S_TKc"/>
    <property type="match status" value="1"/>
</dbReference>
<dbReference type="CDD" id="cd14014">
    <property type="entry name" value="STKc_PknB_like"/>
    <property type="match status" value="1"/>
</dbReference>
<dbReference type="InterPro" id="IPR008271">
    <property type="entry name" value="Ser/Thr_kinase_AS"/>
</dbReference>
<evidence type="ECO:0000256" key="5">
    <source>
        <dbReference type="PROSITE-ProRule" id="PRU10141"/>
    </source>
</evidence>
<feature type="transmembrane region" description="Helical" evidence="6">
    <location>
        <begin position="673"/>
        <end position="692"/>
    </location>
</feature>
<dbReference type="PANTHER" id="PTHR43289:SF34">
    <property type="entry name" value="SERINE_THREONINE-PROTEIN KINASE YBDM-RELATED"/>
    <property type="match status" value="1"/>
</dbReference>
<reference evidence="8 9" key="1">
    <citation type="submission" date="2019-05" db="EMBL/GenBank/DDBJ databases">
        <authorList>
            <consortium name="Science for Life Laboratories"/>
        </authorList>
    </citation>
    <scope>NUCLEOTIDE SEQUENCE [LARGE SCALE GENOMIC DNA]</scope>
    <source>
        <strain evidence="8">Soil9</strain>
    </source>
</reference>
<dbReference type="PANTHER" id="PTHR43289">
    <property type="entry name" value="MITOGEN-ACTIVATED PROTEIN KINASE KINASE KINASE 20-RELATED"/>
    <property type="match status" value="1"/>
</dbReference>
<accession>A0A6P2D2U2</accession>
<keyword evidence="2 5" id="KW-0547">Nucleotide-binding</keyword>
<dbReference type="AlphaFoldDB" id="A0A6P2D2U2"/>
<keyword evidence="4 5" id="KW-0067">ATP-binding</keyword>
<dbReference type="GO" id="GO:0004674">
    <property type="term" value="F:protein serine/threonine kinase activity"/>
    <property type="evidence" value="ECO:0007669"/>
    <property type="project" value="TreeGrafter"/>
</dbReference>
<dbReference type="Proteomes" id="UP000464178">
    <property type="component" value="Chromosome"/>
</dbReference>
<keyword evidence="3" id="KW-0418">Kinase</keyword>
<feature type="binding site" evidence="5">
    <location>
        <position position="188"/>
    </location>
    <ligand>
        <name>ATP</name>
        <dbReference type="ChEBI" id="CHEBI:30616"/>
    </ligand>
</feature>
<keyword evidence="6" id="KW-0472">Membrane</keyword>
<keyword evidence="9" id="KW-1185">Reference proteome</keyword>
<dbReference type="PROSITE" id="PS00108">
    <property type="entry name" value="PROTEIN_KINASE_ST"/>
    <property type="match status" value="1"/>
</dbReference>
<dbReference type="GO" id="GO:0005524">
    <property type="term" value="F:ATP binding"/>
    <property type="evidence" value="ECO:0007669"/>
    <property type="project" value="UniProtKB-UniRule"/>
</dbReference>
<keyword evidence="6" id="KW-1133">Transmembrane helix</keyword>
<feature type="domain" description="Protein kinase" evidence="7">
    <location>
        <begin position="159"/>
        <end position="465"/>
    </location>
</feature>
<evidence type="ECO:0000256" key="4">
    <source>
        <dbReference type="ARBA" id="ARBA00022840"/>
    </source>
</evidence>
<dbReference type="PROSITE" id="PS00107">
    <property type="entry name" value="PROTEIN_KINASE_ATP"/>
    <property type="match status" value="1"/>
</dbReference>
<evidence type="ECO:0000259" key="7">
    <source>
        <dbReference type="PROSITE" id="PS50011"/>
    </source>
</evidence>
<gene>
    <name evidence="8" type="ORF">SOIL9_20760</name>
</gene>
<dbReference type="InterPro" id="IPR011009">
    <property type="entry name" value="Kinase-like_dom_sf"/>
</dbReference>
<organism evidence="8 9">
    <name type="scientific">Gemmata massiliana</name>
    <dbReference type="NCBI Taxonomy" id="1210884"/>
    <lineage>
        <taxon>Bacteria</taxon>
        <taxon>Pseudomonadati</taxon>
        <taxon>Planctomycetota</taxon>
        <taxon>Planctomycetia</taxon>
        <taxon>Gemmatales</taxon>
        <taxon>Gemmataceae</taxon>
        <taxon>Gemmata</taxon>
    </lineage>
</organism>
<evidence type="ECO:0000256" key="6">
    <source>
        <dbReference type="SAM" id="Phobius"/>
    </source>
</evidence>
<evidence type="ECO:0000313" key="8">
    <source>
        <dbReference type="EMBL" id="VTR95638.1"/>
    </source>
</evidence>
<dbReference type="SUPFAM" id="SSF56112">
    <property type="entry name" value="Protein kinase-like (PK-like)"/>
    <property type="match status" value="1"/>
</dbReference>
<feature type="transmembrane region" description="Helical" evidence="6">
    <location>
        <begin position="622"/>
        <end position="652"/>
    </location>
</feature>
<feature type="transmembrane region" description="Helical" evidence="6">
    <location>
        <begin position="531"/>
        <end position="551"/>
    </location>
</feature>
<evidence type="ECO:0000313" key="9">
    <source>
        <dbReference type="Proteomes" id="UP000464178"/>
    </source>
</evidence>
<dbReference type="Pfam" id="PF00069">
    <property type="entry name" value="Pkinase"/>
    <property type="match status" value="1"/>
</dbReference>
<proteinExistence type="predicted"/>
<dbReference type="EMBL" id="LR593886">
    <property type="protein sequence ID" value="VTR95638.1"/>
    <property type="molecule type" value="Genomic_DNA"/>
</dbReference>
<keyword evidence="6" id="KW-0812">Transmembrane</keyword>
<name>A0A6P2D2U2_9BACT</name>
<dbReference type="RefSeq" id="WP_162670031.1">
    <property type="nucleotide sequence ID" value="NZ_LR593886.1"/>
</dbReference>
<dbReference type="PROSITE" id="PS50011">
    <property type="entry name" value="PROTEIN_KINASE_DOM"/>
    <property type="match status" value="1"/>
</dbReference>
<sequence>MQAPTRPSSLTSTTQIWSVITDRLEAFAHEWESASGPPELAAFLVVGAPDVRGLLLVELIKFDLESRLQRGLDRALEDYVKDFPELGSTGLPADLLYEDFHLRRRAGRDPQPGDYFDRFPDRADELARLLGGTAVARSTSIVASRAAVSVRAGSRLDDFDLLTLIGEGQFAKVFMARQLTMQRLVALKVTASRGMEAQTLAQLDHPHIVRVYDQRVLNERGLQLVYMPYLPGGTLQDVITHVRTVPADQRSGRTLLDAIDAILMRRGEVPAAASPVRAQWAERDWATTVCTIGAKLATALDYAHRHGVLHRDVKPANVLLTADGEPLLADFNVGCCSKLDGAGAIALFGGSLGYMALEHLEAFDPSHPRVPETLDGRADAFSLSVTLWELATGSRPFGSERVTADRQETVKGLVALRRSGPTPEAVAAFPIGGTPGLREVLLSCLEADPDRRPATVGELGRELELCLRPAARKLVRPEPGGWREVVCTYPLLTTYLLSVIPNMLASAFNIAYNQAEIIAQWHAVERVFDQVILVVNGVFFPLGMIASWLALRPVSRALRRIRQGNSPGSDERVRGCCLRFGATTAGICVVCWSVAGLLWPIILHVLAGPPPQGEGAYVHFLFSLIVCGLMASVYPYFLVTYLSVTVLFPALLGKNGLKQQDRENLRRVDRALGYFRAAATAVPLIAVALFASRGASNPPAVAAMSVAGLAGVGLAFLLESRTRAALTALIDLPVRERNS</sequence>
<keyword evidence="1" id="KW-0808">Transferase</keyword>
<dbReference type="KEGG" id="gms:SOIL9_20760"/>
<dbReference type="InterPro" id="IPR000719">
    <property type="entry name" value="Prot_kinase_dom"/>
</dbReference>
<evidence type="ECO:0000256" key="3">
    <source>
        <dbReference type="ARBA" id="ARBA00022777"/>
    </source>
</evidence>
<feature type="transmembrane region" description="Helical" evidence="6">
    <location>
        <begin position="580"/>
        <end position="602"/>
    </location>
</feature>
<protein>
    <recommendedName>
        <fullName evidence="7">Protein kinase domain-containing protein</fullName>
    </recommendedName>
</protein>
<dbReference type="InterPro" id="IPR017441">
    <property type="entry name" value="Protein_kinase_ATP_BS"/>
</dbReference>
<evidence type="ECO:0000256" key="2">
    <source>
        <dbReference type="ARBA" id="ARBA00022741"/>
    </source>
</evidence>
<evidence type="ECO:0000256" key="1">
    <source>
        <dbReference type="ARBA" id="ARBA00022679"/>
    </source>
</evidence>
<feature type="transmembrane region" description="Helical" evidence="6">
    <location>
        <begin position="698"/>
        <end position="718"/>
    </location>
</feature>
<dbReference type="Gene3D" id="1.10.510.10">
    <property type="entry name" value="Transferase(Phosphotransferase) domain 1"/>
    <property type="match status" value="2"/>
</dbReference>